<evidence type="ECO:0000256" key="7">
    <source>
        <dbReference type="ARBA" id="ARBA00023136"/>
    </source>
</evidence>
<feature type="transmembrane region" description="Helical" evidence="8">
    <location>
        <begin position="96"/>
        <end position="115"/>
    </location>
</feature>
<keyword evidence="3" id="KW-1003">Cell membrane</keyword>
<organism evidence="9 10">
    <name type="scientific">Croceicoccus pelagius</name>
    <dbReference type="NCBI Taxonomy" id="1703341"/>
    <lineage>
        <taxon>Bacteria</taxon>
        <taxon>Pseudomonadati</taxon>
        <taxon>Pseudomonadota</taxon>
        <taxon>Alphaproteobacteria</taxon>
        <taxon>Sphingomonadales</taxon>
        <taxon>Erythrobacteraceae</taxon>
        <taxon>Croceicoccus</taxon>
    </lineage>
</organism>
<keyword evidence="6 8" id="KW-1133">Transmembrane helix</keyword>
<name>A0A916YJI3_9SPHN</name>
<dbReference type="InterPro" id="IPR007227">
    <property type="entry name" value="Cell_shape_determining_MreD"/>
</dbReference>
<dbReference type="AlphaFoldDB" id="A0A916YJI3"/>
<dbReference type="Proteomes" id="UP000598997">
    <property type="component" value="Unassembled WGS sequence"/>
</dbReference>
<evidence type="ECO:0000256" key="4">
    <source>
        <dbReference type="ARBA" id="ARBA00022692"/>
    </source>
</evidence>
<evidence type="ECO:0000313" key="9">
    <source>
        <dbReference type="EMBL" id="GGD47370.1"/>
    </source>
</evidence>
<keyword evidence="5" id="KW-0133">Cell shape</keyword>
<keyword evidence="4 8" id="KW-0812">Transmembrane</keyword>
<evidence type="ECO:0000256" key="6">
    <source>
        <dbReference type="ARBA" id="ARBA00022989"/>
    </source>
</evidence>
<protein>
    <recommendedName>
        <fullName evidence="11">Rod shape-determining protein MreD</fullName>
    </recommendedName>
</protein>
<evidence type="ECO:0000256" key="3">
    <source>
        <dbReference type="ARBA" id="ARBA00022475"/>
    </source>
</evidence>
<gene>
    <name evidence="9" type="ORF">GCM10010989_22080</name>
</gene>
<evidence type="ECO:0008006" key="11">
    <source>
        <dbReference type="Google" id="ProtNLM"/>
    </source>
</evidence>
<dbReference type="EMBL" id="BMIO01000006">
    <property type="protein sequence ID" value="GGD47370.1"/>
    <property type="molecule type" value="Genomic_DNA"/>
</dbReference>
<evidence type="ECO:0000256" key="5">
    <source>
        <dbReference type="ARBA" id="ARBA00022960"/>
    </source>
</evidence>
<dbReference type="GO" id="GO:0005886">
    <property type="term" value="C:plasma membrane"/>
    <property type="evidence" value="ECO:0007669"/>
    <property type="project" value="UniProtKB-SubCell"/>
</dbReference>
<evidence type="ECO:0000256" key="1">
    <source>
        <dbReference type="ARBA" id="ARBA00004651"/>
    </source>
</evidence>
<dbReference type="Pfam" id="PF04093">
    <property type="entry name" value="MreD"/>
    <property type="match status" value="1"/>
</dbReference>
<dbReference type="GO" id="GO:0008360">
    <property type="term" value="P:regulation of cell shape"/>
    <property type="evidence" value="ECO:0007669"/>
    <property type="project" value="UniProtKB-KW"/>
</dbReference>
<proteinExistence type="inferred from homology"/>
<feature type="transmembrane region" description="Helical" evidence="8">
    <location>
        <begin position="29"/>
        <end position="49"/>
    </location>
</feature>
<dbReference type="OrthoDB" id="7426601at2"/>
<comment type="subcellular location">
    <subcellularLocation>
        <location evidence="1">Cell membrane</location>
        <topology evidence="1">Multi-pass membrane protein</topology>
    </subcellularLocation>
</comment>
<sequence>MSLGGDRLPGSGLFSRRINRAPSRTLATVVPWLTIALASLVPLSPVIASTPVIPPLSFMLLVGWRLLRPGLLPLWAGAPLGLIDDLYSGQPFGSAILLWSIAMIGMELIDGWLRWRGFWQDWLVASVVIAAYLLLSHVVASIAGGAFAPGLILPQLLLSFIAFPLLTRVIAILDLLRLARIRVLG</sequence>
<keyword evidence="10" id="KW-1185">Reference proteome</keyword>
<reference evidence="9 10" key="1">
    <citation type="journal article" date="2014" name="Int. J. Syst. Evol. Microbiol.">
        <title>Complete genome sequence of Corynebacterium casei LMG S-19264T (=DSM 44701T), isolated from a smear-ripened cheese.</title>
        <authorList>
            <consortium name="US DOE Joint Genome Institute (JGI-PGF)"/>
            <person name="Walter F."/>
            <person name="Albersmeier A."/>
            <person name="Kalinowski J."/>
            <person name="Ruckert C."/>
        </authorList>
    </citation>
    <scope>NUCLEOTIDE SEQUENCE [LARGE SCALE GENOMIC DNA]</scope>
    <source>
        <strain evidence="9 10">CGMCC 1.15358</strain>
    </source>
</reference>
<dbReference type="RefSeq" id="WP_066761672.1">
    <property type="nucleotide sequence ID" value="NZ_BMIO01000006.1"/>
</dbReference>
<keyword evidence="7 8" id="KW-0472">Membrane</keyword>
<evidence type="ECO:0000313" key="10">
    <source>
        <dbReference type="Proteomes" id="UP000598997"/>
    </source>
</evidence>
<comment type="similarity">
    <text evidence="2">Belongs to the MreD family.</text>
</comment>
<accession>A0A916YJI3</accession>
<evidence type="ECO:0000256" key="8">
    <source>
        <dbReference type="SAM" id="Phobius"/>
    </source>
</evidence>
<comment type="caution">
    <text evidence="9">The sequence shown here is derived from an EMBL/GenBank/DDBJ whole genome shotgun (WGS) entry which is preliminary data.</text>
</comment>
<evidence type="ECO:0000256" key="2">
    <source>
        <dbReference type="ARBA" id="ARBA00007776"/>
    </source>
</evidence>
<feature type="transmembrane region" description="Helical" evidence="8">
    <location>
        <begin position="122"/>
        <end position="144"/>
    </location>
</feature>
<feature type="transmembrane region" description="Helical" evidence="8">
    <location>
        <begin position="156"/>
        <end position="176"/>
    </location>
</feature>